<dbReference type="EC" id="5.6.2.4" evidence="11"/>
<dbReference type="SUPFAM" id="SSF47819">
    <property type="entry name" value="HRDC-like"/>
    <property type="match status" value="1"/>
</dbReference>
<dbReference type="InterPro" id="IPR036388">
    <property type="entry name" value="WH-like_DNA-bd_sf"/>
</dbReference>
<dbReference type="Gene3D" id="1.10.10.10">
    <property type="entry name" value="Winged helix-like DNA-binding domain superfamily/Winged helix DNA-binding domain"/>
    <property type="match status" value="1"/>
</dbReference>
<dbReference type="EMBL" id="RXIC02000025">
    <property type="protein sequence ID" value="KAB1207060.1"/>
    <property type="molecule type" value="Genomic_DNA"/>
</dbReference>
<dbReference type="Pfam" id="PF00271">
    <property type="entry name" value="Helicase_C"/>
    <property type="match status" value="1"/>
</dbReference>
<dbReference type="FunFam" id="3.40.50.300:FF:000340">
    <property type="entry name" value="Bloom syndrome, RecQ helicase"/>
    <property type="match status" value="1"/>
</dbReference>
<name>A0A6A1V7A2_9ROSI</name>
<evidence type="ECO:0000256" key="12">
    <source>
        <dbReference type="SAM" id="MobiDB-lite"/>
    </source>
</evidence>
<evidence type="ECO:0000256" key="1">
    <source>
        <dbReference type="ARBA" id="ARBA00004123"/>
    </source>
</evidence>
<evidence type="ECO:0000256" key="9">
    <source>
        <dbReference type="ARBA" id="ARBA00023242"/>
    </source>
</evidence>
<sequence length="1197" mass="134923">MKEEVGYFHHWIGAETKAQSQSNSDKGFKDDDKLPKVNWLQHANAHDNFSSQNKLLSSNFLFSLSSQKPPAEGVMGARLMACQGQSIKKLQSAQVEKAWHVLSNLQISCRSYVKPGKTVQVKNLGNNATHGIGSRTILQGSFDIDRSSGCMQTHKNFSKINGEISEPACFMGNHFESSNIRVVKDEKSQIRASIVNNSHSQNLDSSVNDHAVHIGQVKGYAEFVAGDVDDDDILENIDVDQIVEQYQSTCTPQPSISKLPPITPPAATFTRREESFPPELCSNCSHGLKLGMCPEAATHLQEMKDMLILISNELLDNVNELNPEQIEKLRQDRLQLNKQVQQLDRCLRAHSVDEERQRSHYSASTADAGSFLYETPRAATFRNPMTFDAHDNLHNEAGGYERWNSSLASSVDRFGVSSGPVEREPYIPKCVEVNYIEGANDKRWSSENFLWTKKLEVNNKKVFGNHSFRPNQREVINATMSGYDVFVLMPTGGGKSLTYQYIVDYIGMLRWFISLDAGFLVLPALICPGITLVISPLVSLIQDQIMHLLQANIPAAYLSANMEWTEQQEILRELSSDYFKYKLLYVTPEKVAKSDVLLRQLESLHARELLARIVIDEAHCVSQWGHDFRPDYQGLGILKQKFQNTPVLALTATATASVKEDVVQALVEFVTHCRHYRYSVIPKTKKCLDDIDKFLKENHFDECGIIYCLSRMDCEKVAEKLQECGHKAAFYHGTMDPAQRAFVQKQWSKDEINIICATVAFGMGINKPDVRFVIHHSLPKSIEGYHQECGRAGRDGQRASCVLYYSYSDYIRVKHMISQGAIEQSPLPSGYNRFNIANSGRILETNTENLLRMVSYCENDVDCRRLLQLIHFGEKFDSANCKKTCDNCLKIKSFIEKDVTDITKQLVELVKLTGQQFSSSHILEVYRGSLSQFVKKHRHETLCLHGAGKHLAKGEASRILRHLVTEDFLMEDVKKSDLYGSVSSVLKVNESKAKNLLFGGRTIILRFPSHVKPFKLGKSEATPAKGSLTSGKPSPPQIGTPVQPQPEVDLHMSKRIPRTLKELLEINGIGKAKVSKYGDRLLQTIESTINEYYKKDKSNGSSNDSTDSIKRRRETNRERDADFTKSTGRSKKRVAKGQNKSAELSNYIEPDNCKQSIDDDPDFYDCDFDINGSEITDQNIDGRVLPSWSEPGFRVHV</sequence>
<dbReference type="InterPro" id="IPR011545">
    <property type="entry name" value="DEAD/DEAH_box_helicase_dom"/>
</dbReference>
<dbReference type="GO" id="GO:0009378">
    <property type="term" value="F:four-way junction helicase activity"/>
    <property type="evidence" value="ECO:0007669"/>
    <property type="project" value="TreeGrafter"/>
</dbReference>
<comment type="catalytic activity">
    <reaction evidence="10">
        <text>Couples ATP hydrolysis with the unwinding of duplex DNA by translocating in the 3'-5' direction.</text>
        <dbReference type="EC" id="5.6.2.4"/>
    </reaction>
</comment>
<dbReference type="InterPro" id="IPR004589">
    <property type="entry name" value="DNA_helicase_ATP-dep_RecQ"/>
</dbReference>
<keyword evidence="6" id="KW-0067">ATP-binding</keyword>
<evidence type="ECO:0000256" key="3">
    <source>
        <dbReference type="ARBA" id="ARBA00022741"/>
    </source>
</evidence>
<keyword evidence="5 15" id="KW-0347">Helicase</keyword>
<dbReference type="Proteomes" id="UP000516437">
    <property type="component" value="Chromosome 7"/>
</dbReference>
<dbReference type="GO" id="GO:0005737">
    <property type="term" value="C:cytoplasm"/>
    <property type="evidence" value="ECO:0007669"/>
    <property type="project" value="TreeGrafter"/>
</dbReference>
<dbReference type="GO" id="GO:0005694">
    <property type="term" value="C:chromosome"/>
    <property type="evidence" value="ECO:0007669"/>
    <property type="project" value="TreeGrafter"/>
</dbReference>
<dbReference type="InterPro" id="IPR027417">
    <property type="entry name" value="P-loop_NTPase"/>
</dbReference>
<dbReference type="NCBIfam" id="TIGR00614">
    <property type="entry name" value="recQ_fam"/>
    <property type="match status" value="1"/>
</dbReference>
<evidence type="ECO:0000256" key="6">
    <source>
        <dbReference type="ARBA" id="ARBA00022840"/>
    </source>
</evidence>
<evidence type="ECO:0000256" key="4">
    <source>
        <dbReference type="ARBA" id="ARBA00022801"/>
    </source>
</evidence>
<evidence type="ECO:0000256" key="2">
    <source>
        <dbReference type="ARBA" id="ARBA00005446"/>
    </source>
</evidence>
<dbReference type="PROSITE" id="PS00690">
    <property type="entry name" value="DEAH_ATP_HELICASE"/>
    <property type="match status" value="1"/>
</dbReference>
<dbReference type="GO" id="GO:0005634">
    <property type="term" value="C:nucleus"/>
    <property type="evidence" value="ECO:0007669"/>
    <property type="project" value="UniProtKB-SubCell"/>
</dbReference>
<proteinExistence type="inferred from homology"/>
<dbReference type="GO" id="GO:0005524">
    <property type="term" value="F:ATP binding"/>
    <property type="evidence" value="ECO:0007669"/>
    <property type="project" value="UniProtKB-KW"/>
</dbReference>
<feature type="domain" description="Helicase ATP-binding" evidence="13">
    <location>
        <begin position="476"/>
        <end position="672"/>
    </location>
</feature>
<dbReference type="FunFam" id="3.40.50.300:FF:005039">
    <property type="entry name" value="Protein CBG21674"/>
    <property type="match status" value="1"/>
</dbReference>
<evidence type="ECO:0000313" key="16">
    <source>
        <dbReference type="Proteomes" id="UP000516437"/>
    </source>
</evidence>
<dbReference type="GO" id="GO:0000724">
    <property type="term" value="P:double-strand break repair via homologous recombination"/>
    <property type="evidence" value="ECO:0007669"/>
    <property type="project" value="TreeGrafter"/>
</dbReference>
<dbReference type="GO" id="GO:0016787">
    <property type="term" value="F:hydrolase activity"/>
    <property type="evidence" value="ECO:0007669"/>
    <property type="project" value="UniProtKB-KW"/>
</dbReference>
<dbReference type="InterPro" id="IPR010997">
    <property type="entry name" value="HRDC-like_sf"/>
</dbReference>
<dbReference type="InterPro" id="IPR002121">
    <property type="entry name" value="HRDC_dom"/>
</dbReference>
<dbReference type="InterPro" id="IPR014001">
    <property type="entry name" value="Helicase_ATP-bd"/>
</dbReference>
<dbReference type="Pfam" id="PF00570">
    <property type="entry name" value="HRDC"/>
    <property type="match status" value="1"/>
</dbReference>
<dbReference type="FunFam" id="1.10.10.10:FF:000582">
    <property type="entry name" value="ATP-dependent DNA helicase Q-like 4A"/>
    <property type="match status" value="1"/>
</dbReference>
<dbReference type="SMART" id="SM00490">
    <property type="entry name" value="HELICc"/>
    <property type="match status" value="1"/>
</dbReference>
<keyword evidence="3" id="KW-0547">Nucleotide-binding</keyword>
<protein>
    <recommendedName>
        <fullName evidence="11">DNA 3'-5' helicase</fullName>
        <ecNumber evidence="11">5.6.2.4</ecNumber>
    </recommendedName>
</protein>
<comment type="caution">
    <text evidence="15">The sequence shown here is derived from an EMBL/GenBank/DDBJ whole genome shotgun (WGS) entry which is preliminary data.</text>
</comment>
<evidence type="ECO:0000256" key="11">
    <source>
        <dbReference type="ARBA" id="ARBA00034808"/>
    </source>
</evidence>
<dbReference type="InterPro" id="IPR032284">
    <property type="entry name" value="RecQ_Zn-bd"/>
</dbReference>
<dbReference type="OrthoDB" id="10261556at2759"/>
<evidence type="ECO:0000256" key="7">
    <source>
        <dbReference type="ARBA" id="ARBA00023125"/>
    </source>
</evidence>
<accession>A0A6A1V7A2</accession>
<evidence type="ECO:0000259" key="13">
    <source>
        <dbReference type="PROSITE" id="PS51192"/>
    </source>
</evidence>
<dbReference type="Pfam" id="PF09382">
    <property type="entry name" value="RQC"/>
    <property type="match status" value="1"/>
</dbReference>
<evidence type="ECO:0000256" key="8">
    <source>
        <dbReference type="ARBA" id="ARBA00023235"/>
    </source>
</evidence>
<comment type="subcellular location">
    <subcellularLocation>
        <location evidence="1">Nucleus</location>
    </subcellularLocation>
</comment>
<keyword evidence="9" id="KW-0539">Nucleus</keyword>
<evidence type="ECO:0000256" key="5">
    <source>
        <dbReference type="ARBA" id="ARBA00022806"/>
    </source>
</evidence>
<feature type="region of interest" description="Disordered" evidence="12">
    <location>
        <begin position="1094"/>
        <end position="1153"/>
    </location>
</feature>
<dbReference type="InterPro" id="IPR002464">
    <property type="entry name" value="DNA/RNA_helicase_DEAH_CS"/>
</dbReference>
<feature type="region of interest" description="Disordered" evidence="12">
    <location>
        <begin position="1016"/>
        <end position="1048"/>
    </location>
</feature>
<dbReference type="SMART" id="SM00956">
    <property type="entry name" value="RQC"/>
    <property type="match status" value="1"/>
</dbReference>
<evidence type="ECO:0000313" key="15">
    <source>
        <dbReference type="EMBL" id="KAB1207060.1"/>
    </source>
</evidence>
<dbReference type="CDD" id="cd17920">
    <property type="entry name" value="DEXHc_RecQ"/>
    <property type="match status" value="1"/>
</dbReference>
<dbReference type="InterPro" id="IPR044876">
    <property type="entry name" value="HRDC_dom_sf"/>
</dbReference>
<comment type="similarity">
    <text evidence="2">Belongs to the helicase family. RecQ subfamily.</text>
</comment>
<evidence type="ECO:0000259" key="14">
    <source>
        <dbReference type="PROSITE" id="PS51194"/>
    </source>
</evidence>
<dbReference type="PROSITE" id="PS51194">
    <property type="entry name" value="HELICASE_CTER"/>
    <property type="match status" value="1"/>
</dbReference>
<dbReference type="SUPFAM" id="SSF52540">
    <property type="entry name" value="P-loop containing nucleoside triphosphate hydrolases"/>
    <property type="match status" value="2"/>
</dbReference>
<dbReference type="PROSITE" id="PS51192">
    <property type="entry name" value="HELICASE_ATP_BIND_1"/>
    <property type="match status" value="1"/>
</dbReference>
<evidence type="ECO:0000256" key="10">
    <source>
        <dbReference type="ARBA" id="ARBA00034617"/>
    </source>
</evidence>
<dbReference type="GO" id="GO:0003677">
    <property type="term" value="F:DNA binding"/>
    <property type="evidence" value="ECO:0007669"/>
    <property type="project" value="UniProtKB-KW"/>
</dbReference>
<dbReference type="Pfam" id="PF00270">
    <property type="entry name" value="DEAD"/>
    <property type="match status" value="1"/>
</dbReference>
<keyword evidence="8" id="KW-0413">Isomerase</keyword>
<dbReference type="PANTHER" id="PTHR13710:SF156">
    <property type="entry name" value="ATP-DEPENDENT DNA HELICASE Q-LIKE 4B"/>
    <property type="match status" value="1"/>
</dbReference>
<dbReference type="AlphaFoldDB" id="A0A6A1V7A2"/>
<feature type="domain" description="Helicase C-terminal" evidence="14">
    <location>
        <begin position="690"/>
        <end position="835"/>
    </location>
</feature>
<dbReference type="InterPro" id="IPR018982">
    <property type="entry name" value="RQC_domain"/>
</dbReference>
<dbReference type="GO" id="GO:0006260">
    <property type="term" value="P:DNA replication"/>
    <property type="evidence" value="ECO:0007669"/>
    <property type="project" value="InterPro"/>
</dbReference>
<keyword evidence="4" id="KW-0378">Hydrolase</keyword>
<dbReference type="SMART" id="SM00487">
    <property type="entry name" value="DEXDc"/>
    <property type="match status" value="1"/>
</dbReference>
<dbReference type="GO" id="GO:0043138">
    <property type="term" value="F:3'-5' DNA helicase activity"/>
    <property type="evidence" value="ECO:0007669"/>
    <property type="project" value="UniProtKB-EC"/>
</dbReference>
<dbReference type="CDD" id="cd18794">
    <property type="entry name" value="SF2_C_RecQ"/>
    <property type="match status" value="1"/>
</dbReference>
<dbReference type="Gene3D" id="3.40.50.300">
    <property type="entry name" value="P-loop containing nucleotide triphosphate hydrolases"/>
    <property type="match status" value="2"/>
</dbReference>
<dbReference type="Gene3D" id="1.10.150.80">
    <property type="entry name" value="HRDC domain"/>
    <property type="match status" value="1"/>
</dbReference>
<keyword evidence="7" id="KW-0238">DNA-binding</keyword>
<keyword evidence="16" id="KW-1185">Reference proteome</keyword>
<reference evidence="15 16" key="1">
    <citation type="journal article" date="2019" name="Plant Biotechnol. J.">
        <title>The red bayberry genome and genetic basis of sex determination.</title>
        <authorList>
            <person name="Jia H.M."/>
            <person name="Jia H.J."/>
            <person name="Cai Q.L."/>
            <person name="Wang Y."/>
            <person name="Zhao H.B."/>
            <person name="Yang W.F."/>
            <person name="Wang G.Y."/>
            <person name="Li Y.H."/>
            <person name="Zhan D.L."/>
            <person name="Shen Y.T."/>
            <person name="Niu Q.F."/>
            <person name="Chang L."/>
            <person name="Qiu J."/>
            <person name="Zhao L."/>
            <person name="Xie H.B."/>
            <person name="Fu W.Y."/>
            <person name="Jin J."/>
            <person name="Li X.W."/>
            <person name="Jiao Y."/>
            <person name="Zhou C.C."/>
            <person name="Tu T."/>
            <person name="Chai C.Y."/>
            <person name="Gao J.L."/>
            <person name="Fan L.J."/>
            <person name="van de Weg E."/>
            <person name="Wang J.Y."/>
            <person name="Gao Z.S."/>
        </authorList>
    </citation>
    <scope>NUCLEOTIDE SEQUENCE [LARGE SCALE GENOMIC DNA]</scope>
    <source>
        <tissue evidence="15">Leaves</tissue>
    </source>
</reference>
<organism evidence="15 16">
    <name type="scientific">Morella rubra</name>
    <name type="common">Chinese bayberry</name>
    <dbReference type="NCBI Taxonomy" id="262757"/>
    <lineage>
        <taxon>Eukaryota</taxon>
        <taxon>Viridiplantae</taxon>
        <taxon>Streptophyta</taxon>
        <taxon>Embryophyta</taxon>
        <taxon>Tracheophyta</taxon>
        <taxon>Spermatophyta</taxon>
        <taxon>Magnoliopsida</taxon>
        <taxon>eudicotyledons</taxon>
        <taxon>Gunneridae</taxon>
        <taxon>Pentapetalae</taxon>
        <taxon>rosids</taxon>
        <taxon>fabids</taxon>
        <taxon>Fagales</taxon>
        <taxon>Myricaceae</taxon>
        <taxon>Morella</taxon>
    </lineage>
</organism>
<dbReference type="PANTHER" id="PTHR13710">
    <property type="entry name" value="DNA HELICASE RECQ FAMILY MEMBER"/>
    <property type="match status" value="1"/>
</dbReference>
<dbReference type="Pfam" id="PF16124">
    <property type="entry name" value="RecQ_Zn_bind"/>
    <property type="match status" value="1"/>
</dbReference>
<gene>
    <name evidence="15" type="ORF">CJ030_MR7G011381</name>
</gene>
<dbReference type="InterPro" id="IPR001650">
    <property type="entry name" value="Helicase_C-like"/>
</dbReference>